<feature type="binding site" evidence="3">
    <location>
        <position position="122"/>
    </location>
    <ligand>
        <name>D-ribulose 5-phosphate</name>
        <dbReference type="ChEBI" id="CHEBI:58121"/>
    </ligand>
</feature>
<dbReference type="SUPFAM" id="SSF89623">
    <property type="entry name" value="Ribose/Galactose isomerase RpiB/AlsB"/>
    <property type="match status" value="1"/>
</dbReference>
<dbReference type="GO" id="GO:0005975">
    <property type="term" value="P:carbohydrate metabolic process"/>
    <property type="evidence" value="ECO:0007669"/>
    <property type="project" value="InterPro"/>
</dbReference>
<feature type="binding site" evidence="3">
    <location>
        <position position="132"/>
    </location>
    <ligand>
        <name>D-ribulose 5-phosphate</name>
        <dbReference type="ChEBI" id="CHEBI:58121"/>
    </ligand>
</feature>
<gene>
    <name evidence="4" type="ORF">AU468_11480</name>
</gene>
<feature type="binding site" evidence="3">
    <location>
        <position position="155"/>
    </location>
    <ligand>
        <name>D-ribulose 5-phosphate</name>
        <dbReference type="ChEBI" id="CHEBI:58121"/>
    </ligand>
</feature>
<proteinExistence type="inferred from homology"/>
<dbReference type="InterPro" id="IPR036569">
    <property type="entry name" value="RpiB_LacA_LacB_sf"/>
</dbReference>
<evidence type="ECO:0000256" key="3">
    <source>
        <dbReference type="PIRSR" id="PIRSR005384-2"/>
    </source>
</evidence>
<feature type="binding site" evidence="3">
    <location>
        <begin position="89"/>
        <end position="93"/>
    </location>
    <ligand>
        <name>D-ribulose 5-phosphate</name>
        <dbReference type="ChEBI" id="CHEBI:58121"/>
    </ligand>
</feature>
<dbReference type="NCBIfam" id="TIGR00689">
    <property type="entry name" value="rpiB_lacA_lacB"/>
    <property type="match status" value="1"/>
</dbReference>
<feature type="binding site" evidence="3">
    <location>
        <position position="159"/>
    </location>
    <ligand>
        <name>D-ribulose 5-phosphate</name>
        <dbReference type="ChEBI" id="CHEBI:58121"/>
    </ligand>
</feature>
<feature type="active site" description="Proton acceptor" evidence="2">
    <location>
        <position position="88"/>
    </location>
</feature>
<evidence type="ECO:0000313" key="5">
    <source>
        <dbReference type="Proteomes" id="UP000237350"/>
    </source>
</evidence>
<evidence type="ECO:0000256" key="2">
    <source>
        <dbReference type="PIRSR" id="PIRSR005384-1"/>
    </source>
</evidence>
<evidence type="ECO:0000256" key="1">
    <source>
        <dbReference type="ARBA" id="ARBA00008754"/>
    </source>
</evidence>
<dbReference type="Pfam" id="PF02502">
    <property type="entry name" value="LacAB_rpiB"/>
    <property type="match status" value="2"/>
</dbReference>
<dbReference type="PANTHER" id="PTHR30345:SF0">
    <property type="entry name" value="DNA DAMAGE-REPAIR_TOLERATION PROTEIN DRT102"/>
    <property type="match status" value="1"/>
</dbReference>
<dbReference type="OrthoDB" id="1778624at2"/>
<comment type="caution">
    <text evidence="4">The sequence shown here is derived from an EMBL/GenBank/DDBJ whole genome shotgun (WGS) entry which is preliminary data.</text>
</comment>
<organism evidence="4 5">
    <name type="scientific">Alkalispirochaeta sphaeroplastigenens</name>
    <dbReference type="NCBI Taxonomy" id="1187066"/>
    <lineage>
        <taxon>Bacteria</taxon>
        <taxon>Pseudomonadati</taxon>
        <taxon>Spirochaetota</taxon>
        <taxon>Spirochaetia</taxon>
        <taxon>Spirochaetales</taxon>
        <taxon>Spirochaetaceae</taxon>
        <taxon>Alkalispirochaeta</taxon>
    </lineage>
</organism>
<comment type="similarity">
    <text evidence="1">Belongs to the LacAB/RpiB family.</text>
</comment>
<dbReference type="Gene3D" id="3.40.1400.10">
    <property type="entry name" value="Sugar-phosphate isomerase, RpiB/LacA/LacB"/>
    <property type="match status" value="1"/>
</dbReference>
<feature type="binding site" evidence="3">
    <location>
        <begin position="13"/>
        <end position="14"/>
    </location>
    <ligand>
        <name>D-ribulose 5-phosphate</name>
        <dbReference type="ChEBI" id="CHEBI:58121"/>
    </ligand>
</feature>
<reference evidence="5" key="1">
    <citation type="submission" date="2015-12" db="EMBL/GenBank/DDBJ databases">
        <authorList>
            <person name="Lodha T.D."/>
            <person name="Chintalapati S."/>
            <person name="Chintalapati V.R."/>
            <person name="Sravanthi T."/>
        </authorList>
    </citation>
    <scope>NUCLEOTIDE SEQUENCE [LARGE SCALE GENOMIC DNA]</scope>
    <source>
        <strain evidence="5">JC133</strain>
    </source>
</reference>
<dbReference type="NCBIfam" id="NF004051">
    <property type="entry name" value="PRK05571.1"/>
    <property type="match status" value="1"/>
</dbReference>
<accession>A0A2S4JHL5</accession>
<dbReference type="Proteomes" id="UP000237350">
    <property type="component" value="Unassembled WGS sequence"/>
</dbReference>
<feature type="active site" description="Proton donor" evidence="2">
    <location>
        <position position="121"/>
    </location>
</feature>
<dbReference type="PIRSF" id="PIRSF005384">
    <property type="entry name" value="RpiB_LacA_B"/>
    <property type="match status" value="1"/>
</dbReference>
<evidence type="ECO:0000313" key="4">
    <source>
        <dbReference type="EMBL" id="POQ99003.1"/>
    </source>
</evidence>
<dbReference type="PANTHER" id="PTHR30345">
    <property type="entry name" value="RIBOSE-5-PHOSPHATE ISOMERASE B"/>
    <property type="match status" value="1"/>
</dbReference>
<keyword evidence="5" id="KW-1185">Reference proteome</keyword>
<sequence length="168" mass="18627">METRNKRVLIGNDHGAVDLKVRLVKHLEERGYAVENCGVDREDSVDYPDIAQQVCGRLLEASRQGQPRHGQPQQDQETEPFEFAILCCGTGIGISIAANKIRGIRCALPQNIFAATMAREHNDANVIAFGGRIAYGEPVEEMLDAFMDARHQGGRHQTRVCKITALED</sequence>
<dbReference type="AlphaFoldDB" id="A0A2S4JHL5"/>
<protein>
    <submittedName>
        <fullName evidence="4">Ribose-5-phosphate isomerase</fullName>
    </submittedName>
</protein>
<dbReference type="InterPro" id="IPR003500">
    <property type="entry name" value="RpiB_LacA_LacB"/>
</dbReference>
<keyword evidence="4" id="KW-0413">Isomerase</keyword>
<dbReference type="GO" id="GO:0016861">
    <property type="term" value="F:intramolecular oxidoreductase activity, interconverting aldoses and ketoses"/>
    <property type="evidence" value="ECO:0007669"/>
    <property type="project" value="UniProtKB-ARBA"/>
</dbReference>
<dbReference type="EMBL" id="LPWH01000112">
    <property type="protein sequence ID" value="POQ99003.1"/>
    <property type="molecule type" value="Genomic_DNA"/>
</dbReference>
<name>A0A2S4JHL5_9SPIO</name>